<dbReference type="Proteomes" id="UP000036958">
    <property type="component" value="Unassembled WGS sequence"/>
</dbReference>
<comment type="caution">
    <text evidence="1">The sequence shown here is derived from an EMBL/GenBank/DDBJ whole genome shotgun (WGS) entry which is preliminary data.</text>
</comment>
<dbReference type="SUPFAM" id="SSF143100">
    <property type="entry name" value="TTHA1013/TTHA0281-like"/>
    <property type="match status" value="1"/>
</dbReference>
<organism evidence="1 2">
    <name type="scientific">Sunxiuqinia dokdonensis</name>
    <dbReference type="NCBI Taxonomy" id="1409788"/>
    <lineage>
        <taxon>Bacteria</taxon>
        <taxon>Pseudomonadati</taxon>
        <taxon>Bacteroidota</taxon>
        <taxon>Bacteroidia</taxon>
        <taxon>Marinilabiliales</taxon>
        <taxon>Prolixibacteraceae</taxon>
        <taxon>Sunxiuqinia</taxon>
    </lineage>
</organism>
<dbReference type="InterPro" id="IPR035069">
    <property type="entry name" value="TTHA1013/TTHA0281-like"/>
</dbReference>
<dbReference type="STRING" id="1409788.NC99_21090"/>
<accession>A0A0L8V962</accession>
<dbReference type="EMBL" id="LGIA01000149">
    <property type="protein sequence ID" value="KOH44984.1"/>
    <property type="molecule type" value="Genomic_DNA"/>
</dbReference>
<sequence length="112" mass="12654">MKNVLTYKGFIGSVNYSADDRLFFGKIEGINDLVTFEGTSVDELENAFKEMVSLHIEDCQREGKPVEKSYKGSFNVRVSQELHKQAVQTATAKGITLNQLVKRALKREIQDL</sequence>
<evidence type="ECO:0000313" key="2">
    <source>
        <dbReference type="Proteomes" id="UP000036958"/>
    </source>
</evidence>
<dbReference type="InterPro" id="IPR010985">
    <property type="entry name" value="Ribbon_hlx_hlx"/>
</dbReference>
<dbReference type="AlphaFoldDB" id="A0A0L8V962"/>
<dbReference type="Pfam" id="PF05534">
    <property type="entry name" value="HicB"/>
    <property type="match status" value="1"/>
</dbReference>
<name>A0A0L8V962_9BACT</name>
<keyword evidence="2" id="KW-1185">Reference proteome</keyword>
<reference evidence="2" key="1">
    <citation type="submission" date="2015-07" db="EMBL/GenBank/DDBJ databases">
        <title>Genome sequencing of Sunxiuqinia dokdonensis strain SK.</title>
        <authorList>
            <person name="Ahn S."/>
            <person name="Kim B.-C."/>
        </authorList>
    </citation>
    <scope>NUCLEOTIDE SEQUENCE [LARGE SCALE GENOMIC DNA]</scope>
    <source>
        <strain evidence="2">SK</strain>
    </source>
</reference>
<dbReference type="SUPFAM" id="SSF47598">
    <property type="entry name" value="Ribbon-helix-helix"/>
    <property type="match status" value="1"/>
</dbReference>
<proteinExistence type="predicted"/>
<evidence type="ECO:0000313" key="1">
    <source>
        <dbReference type="EMBL" id="KOH44984.1"/>
    </source>
</evidence>
<dbReference type="GO" id="GO:0006355">
    <property type="term" value="P:regulation of DNA-templated transcription"/>
    <property type="evidence" value="ECO:0007669"/>
    <property type="project" value="InterPro"/>
</dbReference>
<dbReference type="RefSeq" id="WP_053182953.1">
    <property type="nucleotide sequence ID" value="NZ_LGIA01000149.1"/>
</dbReference>
<dbReference type="InterPro" id="IPR008651">
    <property type="entry name" value="Uncharacterised_HicB"/>
</dbReference>
<protein>
    <submittedName>
        <fullName evidence="1">Hif-contiguous protein B</fullName>
    </submittedName>
</protein>
<dbReference type="OrthoDB" id="5297106at2"/>
<gene>
    <name evidence="1" type="ORF">NC99_21090</name>
</gene>